<protein>
    <recommendedName>
        <fullName evidence="12">Acyl-ACP thioesterase</fullName>
    </recommendedName>
</protein>
<dbReference type="Proteomes" id="UP000075320">
    <property type="component" value="Unassembled WGS sequence"/>
</dbReference>
<dbReference type="AlphaFoldDB" id="A0A150WHY4"/>
<evidence type="ECO:0000256" key="5">
    <source>
        <dbReference type="ARBA" id="ARBA00022946"/>
    </source>
</evidence>
<feature type="domain" description="Acyl-ACP thioesterase-like C-terminal" evidence="9">
    <location>
        <begin position="133"/>
        <end position="229"/>
    </location>
</feature>
<sequence length="233" mass="26867">MGLFGLLNLLQETAWMHAEKFGFGMKDMESQGLFWVLTRQTVEISKWPSFGNEVHIRTWLRPPEGAFVTRDFTILDSNKQEIGKATTSWLALDRHTRKILPIQKLRNWEDITSTENTGLSTDKISVAGAYTKLAKYRVRNSDLDINQHVNNTKYAQWILDSIPYSLHKGLRLKSYTVNFLAETHLGDEVQIDRAENSCDPETTNQGASTYRGICVEDQRILFTAKMNWEKQHE</sequence>
<evidence type="ECO:0000256" key="7">
    <source>
        <dbReference type="ARBA" id="ARBA00023160"/>
    </source>
</evidence>
<keyword evidence="2" id="KW-0444">Lipid biosynthesis</keyword>
<keyword evidence="3" id="KW-0378">Hydrolase</keyword>
<proteinExistence type="inferred from homology"/>
<evidence type="ECO:0000256" key="4">
    <source>
        <dbReference type="ARBA" id="ARBA00022832"/>
    </source>
</evidence>
<keyword evidence="7" id="KW-0275">Fatty acid biosynthesis</keyword>
<organism evidence="10 11">
    <name type="scientific">Bdellovibrio bacteriovorus</name>
    <dbReference type="NCBI Taxonomy" id="959"/>
    <lineage>
        <taxon>Bacteria</taxon>
        <taxon>Pseudomonadati</taxon>
        <taxon>Bdellovibrionota</taxon>
        <taxon>Bdellovibrionia</taxon>
        <taxon>Bdellovibrionales</taxon>
        <taxon>Pseudobdellovibrionaceae</taxon>
        <taxon>Bdellovibrio</taxon>
    </lineage>
</organism>
<keyword evidence="11" id="KW-1185">Reference proteome</keyword>
<evidence type="ECO:0000313" key="10">
    <source>
        <dbReference type="EMBL" id="KYG63224.1"/>
    </source>
</evidence>
<dbReference type="InterPro" id="IPR029069">
    <property type="entry name" value="HotDog_dom_sf"/>
</dbReference>
<feature type="domain" description="Acyl-ACP thioesterase N-terminal hotdog" evidence="8">
    <location>
        <begin position="5"/>
        <end position="103"/>
    </location>
</feature>
<dbReference type="InterPro" id="IPR045023">
    <property type="entry name" value="FATA/B"/>
</dbReference>
<dbReference type="EMBL" id="LUKE01000004">
    <property type="protein sequence ID" value="KYG63224.1"/>
    <property type="molecule type" value="Genomic_DNA"/>
</dbReference>
<dbReference type="PANTHER" id="PTHR31727:SF6">
    <property type="entry name" value="OLEOYL-ACYL CARRIER PROTEIN THIOESTERASE 1, CHLOROPLASTIC"/>
    <property type="match status" value="1"/>
</dbReference>
<comment type="caution">
    <text evidence="10">The sequence shown here is derived from an EMBL/GenBank/DDBJ whole genome shotgun (WGS) entry which is preliminary data.</text>
</comment>
<dbReference type="CDD" id="cd00586">
    <property type="entry name" value="4HBT"/>
    <property type="match status" value="1"/>
</dbReference>
<accession>A0A150WHY4</accession>
<dbReference type="GO" id="GO:0000036">
    <property type="term" value="F:acyl carrier activity"/>
    <property type="evidence" value="ECO:0007669"/>
    <property type="project" value="TreeGrafter"/>
</dbReference>
<dbReference type="SUPFAM" id="SSF54637">
    <property type="entry name" value="Thioesterase/thiol ester dehydrase-isomerase"/>
    <property type="match status" value="2"/>
</dbReference>
<dbReference type="Pfam" id="PF01643">
    <property type="entry name" value="Acyl-ACP_TE"/>
    <property type="match status" value="1"/>
</dbReference>
<comment type="similarity">
    <text evidence="1">Belongs to the acyl-ACP thioesterase family.</text>
</comment>
<name>A0A150WHY4_BDEBC</name>
<evidence type="ECO:0000256" key="6">
    <source>
        <dbReference type="ARBA" id="ARBA00023098"/>
    </source>
</evidence>
<evidence type="ECO:0000259" key="9">
    <source>
        <dbReference type="Pfam" id="PF20791"/>
    </source>
</evidence>
<keyword evidence="5" id="KW-0809">Transit peptide</keyword>
<evidence type="ECO:0008006" key="12">
    <source>
        <dbReference type="Google" id="ProtNLM"/>
    </source>
</evidence>
<dbReference type="GO" id="GO:0016297">
    <property type="term" value="F:fatty acyl-[ACP] hydrolase activity"/>
    <property type="evidence" value="ECO:0007669"/>
    <property type="project" value="InterPro"/>
</dbReference>
<evidence type="ECO:0000256" key="1">
    <source>
        <dbReference type="ARBA" id="ARBA00006500"/>
    </source>
</evidence>
<evidence type="ECO:0000313" key="11">
    <source>
        <dbReference type="Proteomes" id="UP000075320"/>
    </source>
</evidence>
<reference evidence="10 11" key="1">
    <citation type="submission" date="2016-03" db="EMBL/GenBank/DDBJ databases">
        <authorList>
            <person name="Ploux O."/>
        </authorList>
    </citation>
    <scope>NUCLEOTIDE SEQUENCE [LARGE SCALE GENOMIC DNA]</scope>
    <source>
        <strain evidence="10 11">R0</strain>
    </source>
</reference>
<dbReference type="Pfam" id="PF20791">
    <property type="entry name" value="Acyl-ACP_TE_C"/>
    <property type="match status" value="1"/>
</dbReference>
<dbReference type="Gene3D" id="3.10.129.10">
    <property type="entry name" value="Hotdog Thioesterase"/>
    <property type="match status" value="1"/>
</dbReference>
<dbReference type="InterPro" id="IPR049427">
    <property type="entry name" value="Acyl-ACP_TE_C"/>
</dbReference>
<evidence type="ECO:0000256" key="2">
    <source>
        <dbReference type="ARBA" id="ARBA00022516"/>
    </source>
</evidence>
<gene>
    <name evidence="10" type="ORF">AZI86_15135</name>
</gene>
<dbReference type="InterPro" id="IPR002864">
    <property type="entry name" value="Acyl-ACP_thioesterase_NHD"/>
</dbReference>
<evidence type="ECO:0000256" key="3">
    <source>
        <dbReference type="ARBA" id="ARBA00022801"/>
    </source>
</evidence>
<dbReference type="PANTHER" id="PTHR31727">
    <property type="entry name" value="OLEOYL-ACYL CARRIER PROTEIN THIOESTERASE 1, CHLOROPLASTIC"/>
    <property type="match status" value="1"/>
</dbReference>
<evidence type="ECO:0000259" key="8">
    <source>
        <dbReference type="Pfam" id="PF01643"/>
    </source>
</evidence>
<keyword evidence="6" id="KW-0443">Lipid metabolism</keyword>
<keyword evidence="4" id="KW-0276">Fatty acid metabolism</keyword>